<keyword evidence="2" id="KW-1185">Reference proteome</keyword>
<reference evidence="2" key="1">
    <citation type="journal article" date="2016" name="Front. Microbiol.">
        <title>The complete genome sequence of hyperthermophile Dictyoglomus turgidum DSM 6724 reveals a specialized carbohydrate fermentor.</title>
        <authorList>
            <person name="Brumm P.J."/>
            <person name="Gowda K."/>
            <person name="Robb F.T."/>
            <person name="Mead D.A."/>
        </authorList>
    </citation>
    <scope>NUCLEOTIDE SEQUENCE [LARGE SCALE GENOMIC DNA]</scope>
    <source>
        <strain evidence="2">DSM 6724 / Z-1310</strain>
    </source>
</reference>
<name>B8E214_DICTD</name>
<evidence type="ECO:0000313" key="1">
    <source>
        <dbReference type="EMBL" id="ACK41797.1"/>
    </source>
</evidence>
<dbReference type="InParanoid" id="B8E214"/>
<evidence type="ECO:0000313" key="2">
    <source>
        <dbReference type="Proteomes" id="UP000007719"/>
    </source>
</evidence>
<dbReference type="EMBL" id="CP001251">
    <property type="protein sequence ID" value="ACK41797.1"/>
    <property type="molecule type" value="Genomic_DNA"/>
</dbReference>
<protein>
    <submittedName>
        <fullName evidence="1">Uncharacterized protein</fullName>
    </submittedName>
</protein>
<gene>
    <name evidence="1" type="ordered locus">Dtur_0504</name>
</gene>
<proteinExistence type="predicted"/>
<dbReference type="HOGENOM" id="CLU_3396221_0_0_0"/>
<organism evidence="1 2">
    <name type="scientific">Dictyoglomus turgidum (strain DSM 6724 / Z-1310)</name>
    <dbReference type="NCBI Taxonomy" id="515635"/>
    <lineage>
        <taxon>Bacteria</taxon>
        <taxon>Pseudomonadati</taxon>
        <taxon>Dictyoglomota</taxon>
        <taxon>Dictyoglomia</taxon>
        <taxon>Dictyoglomales</taxon>
        <taxon>Dictyoglomaceae</taxon>
        <taxon>Dictyoglomus</taxon>
    </lineage>
</organism>
<accession>B8E214</accession>
<dbReference type="STRING" id="515635.Dtur_0504"/>
<sequence length="31" mass="3455">MKRVLLILLILIVSLVFVSPSAEVVVIKYAQ</sequence>
<dbReference type="Proteomes" id="UP000007719">
    <property type="component" value="Chromosome"/>
</dbReference>
<dbReference type="KEGG" id="dtu:Dtur_0504"/>
<dbReference type="EnsemblBacteria" id="ACK41797">
    <property type="protein sequence ID" value="ACK41797"/>
    <property type="gene ID" value="Dtur_0504"/>
</dbReference>
<dbReference type="AlphaFoldDB" id="B8E214"/>